<gene>
    <name evidence="6" type="primary">fabB</name>
    <name evidence="6" type="ORF">PAUR_b0524</name>
</gene>
<dbReference type="SUPFAM" id="SSF53901">
    <property type="entry name" value="Thiolase-like"/>
    <property type="match status" value="3"/>
</dbReference>
<reference evidence="6 7" key="1">
    <citation type="submission" date="2015-03" db="EMBL/GenBank/DDBJ databases">
        <title>Genome sequence of Pseudoalteromonas aurantia.</title>
        <authorList>
            <person name="Xie B.-B."/>
            <person name="Rong J.-C."/>
            <person name="Qin Q.-L."/>
            <person name="Zhang Y.-Z."/>
        </authorList>
    </citation>
    <scope>NUCLEOTIDE SEQUENCE [LARGE SCALE GENOMIC DNA]</scope>
    <source>
        <strain evidence="6 7">208</strain>
    </source>
</reference>
<dbReference type="PROSITE" id="PS00606">
    <property type="entry name" value="KS3_1"/>
    <property type="match status" value="1"/>
</dbReference>
<dbReference type="PROSITE" id="PS52004">
    <property type="entry name" value="KS3_2"/>
    <property type="match status" value="1"/>
</dbReference>
<dbReference type="Pfam" id="PF02801">
    <property type="entry name" value="Ketoacyl-synt_C"/>
    <property type="match status" value="1"/>
</dbReference>
<dbReference type="InterPro" id="IPR020841">
    <property type="entry name" value="PKS_Beta-ketoAc_synthase_dom"/>
</dbReference>
<dbReference type="SMART" id="SM00825">
    <property type="entry name" value="PKS_KS"/>
    <property type="match status" value="1"/>
</dbReference>
<comment type="caution">
    <text evidence="6">The sequence shown here is derived from an EMBL/GenBank/DDBJ whole genome shotgun (WGS) entry which is preliminary data.</text>
</comment>
<dbReference type="CDD" id="cd00834">
    <property type="entry name" value="KAS_I_II"/>
    <property type="match status" value="1"/>
</dbReference>
<keyword evidence="3 4" id="KW-0808">Transferase</keyword>
<proteinExistence type="inferred from homology"/>
<dbReference type="Proteomes" id="UP000615755">
    <property type="component" value="Unassembled WGS sequence"/>
</dbReference>
<dbReference type="EMBL" id="AQGV01000015">
    <property type="protein sequence ID" value="MBE0370475.1"/>
    <property type="molecule type" value="Genomic_DNA"/>
</dbReference>
<sequence length="727" mass="77910">MIEQDKSAVVTGYGVLCSIGESTSSLHQAMVAGLSGVGDIERFSTDGLVNRKGALVKQVENISGNHFEHQDLATHFAIQAIEEALEQAHLTCEQLMNVRVALCLGNANCGQYSFLNGIRNHQPERCQFFPPHHITESVRSHFNILGPTITFTSACTASSSAIAHGKRLIESDEVDIVIAGGTDALAELVYGGFHSVQSLSNDVCSPYDDKTGLSLGEGAGFIVLESATHAHNRHVDIKYRILATGSSLDGFHATAPNPEGAGVTRSFKQALKYSAITAEQLEYINSHGTGTPANDGSELNGITNAIGQELAQRVPISSSKSYFGHTLGAAGAIEFISSAVAIDNGFLPATLNGENIRPDCQGYNLIINDVKQQNTAHFAVTNSAFGGHNTTLIVSKNNVQSLPVPTHRVFILGSAYLSDTTVLQSQSSEITLPNPFVLKDHFPTLFQRRMTTVSQFALGATAYALQDCNRTFTESEFDSFGAYFACSLGSADVLDKNINTLFTQGISELKSTVFPNTVVNATLGQLAITFGFKGSATCISDLGNDHLQALNLAYAHLREGRQAYGVVCSAEDINTISKTAFETAPIEPLNQGAYSCSLVLANETQLTPNDNPIAEVIKCLNITDSQNDAHCLTQLNTLQKQGVMIEDIYLTVLNDSHIPSLLTYLDKAFPQARITQNKPASVTCAIGPSIHQALQMNKSQYALVVSVNLTGALSACILKSLKNKEIT</sequence>
<evidence type="ECO:0000313" key="6">
    <source>
        <dbReference type="EMBL" id="MBE0370475.1"/>
    </source>
</evidence>
<name>A0ABR9EJN8_9GAMM</name>
<comment type="pathway">
    <text evidence="1">Lipid metabolism; fatty acid biosynthesis.</text>
</comment>
<accession>A0ABR9EJN8</accession>
<organism evidence="6 7">
    <name type="scientific">Pseudoalteromonas aurantia 208</name>
    <dbReference type="NCBI Taxonomy" id="1314867"/>
    <lineage>
        <taxon>Bacteria</taxon>
        <taxon>Pseudomonadati</taxon>
        <taxon>Pseudomonadota</taxon>
        <taxon>Gammaproteobacteria</taxon>
        <taxon>Alteromonadales</taxon>
        <taxon>Pseudoalteromonadaceae</taxon>
        <taxon>Pseudoalteromonas</taxon>
    </lineage>
</organism>
<dbReference type="InterPro" id="IPR018201">
    <property type="entry name" value="Ketoacyl_synth_AS"/>
</dbReference>
<keyword evidence="7" id="KW-1185">Reference proteome</keyword>
<dbReference type="InterPro" id="IPR000794">
    <property type="entry name" value="Beta-ketoacyl_synthase"/>
</dbReference>
<protein>
    <submittedName>
        <fullName evidence="6">3-oxoacyl-[acyl-carrier-protein] synthase I</fullName>
    </submittedName>
</protein>
<evidence type="ECO:0000256" key="4">
    <source>
        <dbReference type="RuleBase" id="RU003694"/>
    </source>
</evidence>
<dbReference type="Pfam" id="PF00109">
    <property type="entry name" value="ketoacyl-synt"/>
    <property type="match status" value="2"/>
</dbReference>
<evidence type="ECO:0000256" key="3">
    <source>
        <dbReference type="ARBA" id="ARBA00022679"/>
    </source>
</evidence>
<dbReference type="Gene3D" id="3.40.47.10">
    <property type="match status" value="2"/>
</dbReference>
<dbReference type="InterPro" id="IPR016039">
    <property type="entry name" value="Thiolase-like"/>
</dbReference>
<dbReference type="PANTHER" id="PTHR11712">
    <property type="entry name" value="POLYKETIDE SYNTHASE-RELATED"/>
    <property type="match status" value="1"/>
</dbReference>
<comment type="similarity">
    <text evidence="2 4">Belongs to the thiolase-like superfamily. Beta-ketoacyl-ACP synthases family.</text>
</comment>
<feature type="domain" description="Ketosynthase family 3 (KS3)" evidence="5">
    <location>
        <begin position="5"/>
        <end position="396"/>
    </location>
</feature>
<dbReference type="PANTHER" id="PTHR11712:SF336">
    <property type="entry name" value="3-OXOACYL-[ACYL-CARRIER-PROTEIN] SYNTHASE, MITOCHONDRIAL"/>
    <property type="match status" value="1"/>
</dbReference>
<evidence type="ECO:0000256" key="2">
    <source>
        <dbReference type="ARBA" id="ARBA00008467"/>
    </source>
</evidence>
<dbReference type="InterPro" id="IPR014030">
    <property type="entry name" value="Ketoacyl_synth_N"/>
</dbReference>
<dbReference type="InterPro" id="IPR014031">
    <property type="entry name" value="Ketoacyl_synth_C"/>
</dbReference>
<evidence type="ECO:0000313" key="7">
    <source>
        <dbReference type="Proteomes" id="UP000615755"/>
    </source>
</evidence>
<evidence type="ECO:0000256" key="1">
    <source>
        <dbReference type="ARBA" id="ARBA00005194"/>
    </source>
</evidence>
<evidence type="ECO:0000259" key="5">
    <source>
        <dbReference type="PROSITE" id="PS52004"/>
    </source>
</evidence>